<dbReference type="SUPFAM" id="SSF47384">
    <property type="entry name" value="Homodimeric domain of signal transducing histidine kinase"/>
    <property type="match status" value="1"/>
</dbReference>
<dbReference type="RefSeq" id="WP_281447913.1">
    <property type="nucleotide sequence ID" value="NZ_JASBAO010000001.1"/>
</dbReference>
<keyword evidence="6" id="KW-0902">Two-component regulatory system</keyword>
<comment type="caution">
    <text evidence="9">The sequence shown here is derived from an EMBL/GenBank/DDBJ whole genome shotgun (WGS) entry which is preliminary data.</text>
</comment>
<gene>
    <name evidence="9" type="ORF">QJV27_05285</name>
</gene>
<evidence type="ECO:0000256" key="2">
    <source>
        <dbReference type="ARBA" id="ARBA00012438"/>
    </source>
</evidence>
<evidence type="ECO:0000313" key="9">
    <source>
        <dbReference type="EMBL" id="MDI2090792.1"/>
    </source>
</evidence>
<keyword evidence="9" id="KW-0067">ATP-binding</keyword>
<keyword evidence="9" id="KW-0547">Nucleotide-binding</keyword>
<dbReference type="Pfam" id="PF00512">
    <property type="entry name" value="HisKA"/>
    <property type="match status" value="1"/>
</dbReference>
<keyword evidence="4" id="KW-0808">Transferase</keyword>
<dbReference type="EC" id="2.7.13.3" evidence="2"/>
<name>A0ABT6Q108_9PROT</name>
<dbReference type="InterPro" id="IPR005467">
    <property type="entry name" value="His_kinase_dom"/>
</dbReference>
<dbReference type="Gene3D" id="1.10.287.130">
    <property type="match status" value="1"/>
</dbReference>
<evidence type="ECO:0000313" key="10">
    <source>
        <dbReference type="Proteomes" id="UP001431634"/>
    </source>
</evidence>
<dbReference type="PROSITE" id="PS50109">
    <property type="entry name" value="HIS_KIN"/>
    <property type="match status" value="1"/>
</dbReference>
<dbReference type="PANTHER" id="PTHR45453:SF1">
    <property type="entry name" value="PHOSPHATE REGULON SENSOR PROTEIN PHOR"/>
    <property type="match status" value="1"/>
</dbReference>
<dbReference type="EMBL" id="JASBAO010000001">
    <property type="protein sequence ID" value="MDI2090792.1"/>
    <property type="molecule type" value="Genomic_DNA"/>
</dbReference>
<dbReference type="InterPro" id="IPR004358">
    <property type="entry name" value="Sig_transdc_His_kin-like_C"/>
</dbReference>
<dbReference type="Proteomes" id="UP001431634">
    <property type="component" value="Unassembled WGS sequence"/>
</dbReference>
<keyword evidence="3" id="KW-0597">Phosphoprotein</keyword>
<dbReference type="SMART" id="SM00387">
    <property type="entry name" value="HATPase_c"/>
    <property type="match status" value="1"/>
</dbReference>
<dbReference type="InterPro" id="IPR036890">
    <property type="entry name" value="HATPase_C_sf"/>
</dbReference>
<dbReference type="InterPro" id="IPR036097">
    <property type="entry name" value="HisK_dim/P_sf"/>
</dbReference>
<evidence type="ECO:0000256" key="1">
    <source>
        <dbReference type="ARBA" id="ARBA00000085"/>
    </source>
</evidence>
<dbReference type="Gene3D" id="3.30.565.10">
    <property type="entry name" value="Histidine kinase-like ATPase, C-terminal domain"/>
    <property type="match status" value="1"/>
</dbReference>
<dbReference type="Pfam" id="PF02518">
    <property type="entry name" value="HATPase_c"/>
    <property type="match status" value="1"/>
</dbReference>
<keyword evidence="7" id="KW-0812">Transmembrane</keyword>
<keyword evidence="7" id="KW-1133">Transmembrane helix</keyword>
<evidence type="ECO:0000256" key="6">
    <source>
        <dbReference type="ARBA" id="ARBA00023012"/>
    </source>
</evidence>
<evidence type="ECO:0000259" key="8">
    <source>
        <dbReference type="PROSITE" id="PS50109"/>
    </source>
</evidence>
<keyword evidence="7" id="KW-0472">Membrane</keyword>
<evidence type="ECO:0000256" key="5">
    <source>
        <dbReference type="ARBA" id="ARBA00022777"/>
    </source>
</evidence>
<feature type="domain" description="Histidine kinase" evidence="8">
    <location>
        <begin position="189"/>
        <end position="416"/>
    </location>
</feature>
<dbReference type="SMART" id="SM00388">
    <property type="entry name" value="HisKA"/>
    <property type="match status" value="1"/>
</dbReference>
<protein>
    <recommendedName>
        <fullName evidence="2">histidine kinase</fullName>
        <ecNumber evidence="2">2.7.13.3</ecNumber>
    </recommendedName>
</protein>
<dbReference type="CDD" id="cd00082">
    <property type="entry name" value="HisKA"/>
    <property type="match status" value="1"/>
</dbReference>
<sequence length="424" mass="48712">MFNELSLHEWVIFVCGGGITFFLIWLLSRKVAEVGKDTYEEKHYYRQQDFIAAFHELKNYIDHIDVPIFMVCYQHVGMSLTLRNQIKKTFPFFANTIAYDANQYVHQYYQEILLDILRHPAFCQAIEAQPLKEINEIEIIFELPKAYHFKLSLNSFDEHHVLSNVVLVTLIDQSQLVSLNKMRSDFVAHASHELRTPLTSLDGFIQTLLGVGVEDPQLQKKFLEIMQLQVARMIRLTNGLLTLSRVERDEYQLITQKTNLRTVLGQALEEMSIKMDLANITFEYNDITEHQDAFIYADPDQLFQIFHNLLENAMRYAPLGKGKVGKVICDFYFSDNDVKWPGAGWVVAISDNGPGIDKQHIPRLTERFYRADDKNGGTGLGLSIVKHLITRHRGSLAIESTKGQGSSFLVWFPTIDTSLSEVSL</sequence>
<dbReference type="SUPFAM" id="SSF55874">
    <property type="entry name" value="ATPase domain of HSP90 chaperone/DNA topoisomerase II/histidine kinase"/>
    <property type="match status" value="1"/>
</dbReference>
<evidence type="ECO:0000256" key="7">
    <source>
        <dbReference type="SAM" id="Phobius"/>
    </source>
</evidence>
<dbReference type="PRINTS" id="PR00344">
    <property type="entry name" value="BCTRLSENSOR"/>
</dbReference>
<dbReference type="GO" id="GO:0005524">
    <property type="term" value="F:ATP binding"/>
    <property type="evidence" value="ECO:0007669"/>
    <property type="project" value="UniProtKB-KW"/>
</dbReference>
<feature type="transmembrane region" description="Helical" evidence="7">
    <location>
        <begin position="6"/>
        <end position="27"/>
    </location>
</feature>
<dbReference type="CDD" id="cd00075">
    <property type="entry name" value="HATPase"/>
    <property type="match status" value="1"/>
</dbReference>
<comment type="catalytic activity">
    <reaction evidence="1">
        <text>ATP + protein L-histidine = ADP + protein N-phospho-L-histidine.</text>
        <dbReference type="EC" id="2.7.13.3"/>
    </reaction>
</comment>
<proteinExistence type="predicted"/>
<dbReference type="InterPro" id="IPR003661">
    <property type="entry name" value="HisK_dim/P_dom"/>
</dbReference>
<evidence type="ECO:0000256" key="3">
    <source>
        <dbReference type="ARBA" id="ARBA00022553"/>
    </source>
</evidence>
<keyword evidence="5" id="KW-0418">Kinase</keyword>
<dbReference type="InterPro" id="IPR050351">
    <property type="entry name" value="BphY/WalK/GraS-like"/>
</dbReference>
<organism evidence="9 10">
    <name type="scientific">Commensalibacter oyaizuii</name>
    <dbReference type="NCBI Taxonomy" id="3043873"/>
    <lineage>
        <taxon>Bacteria</taxon>
        <taxon>Pseudomonadati</taxon>
        <taxon>Pseudomonadota</taxon>
        <taxon>Alphaproteobacteria</taxon>
        <taxon>Acetobacterales</taxon>
        <taxon>Acetobacteraceae</taxon>
    </lineage>
</organism>
<dbReference type="InterPro" id="IPR003594">
    <property type="entry name" value="HATPase_dom"/>
</dbReference>
<keyword evidence="10" id="KW-1185">Reference proteome</keyword>
<accession>A0ABT6Q108</accession>
<reference evidence="9" key="1">
    <citation type="submission" date="2023-05" db="EMBL/GenBank/DDBJ databases">
        <title>Whole genome sequence of Commensalibacter sp.</title>
        <authorList>
            <person name="Charoenyingcharoen P."/>
            <person name="Yukphan P."/>
        </authorList>
    </citation>
    <scope>NUCLEOTIDE SEQUENCE</scope>
    <source>
        <strain evidence="9">TBRC 16381</strain>
    </source>
</reference>
<dbReference type="PANTHER" id="PTHR45453">
    <property type="entry name" value="PHOSPHATE REGULON SENSOR PROTEIN PHOR"/>
    <property type="match status" value="1"/>
</dbReference>
<evidence type="ECO:0000256" key="4">
    <source>
        <dbReference type="ARBA" id="ARBA00022679"/>
    </source>
</evidence>